<keyword evidence="3" id="KW-0539">Nucleus</keyword>
<dbReference type="OMA" id="IEQWEPI"/>
<gene>
    <name evidence="6" type="primary">LOC113792790</name>
</gene>
<dbReference type="InParanoid" id="A0A6P6XZA2"/>
<dbReference type="FunCoup" id="A0A6P6XZA2">
    <property type="interactions" value="1305"/>
</dbReference>
<dbReference type="PANTHER" id="PTHR12928:SF0">
    <property type="entry name" value="FSHD REGION GENE 1"/>
    <property type="match status" value="1"/>
</dbReference>
<name>A0A6P6XZA2_DERPT</name>
<dbReference type="SUPFAM" id="SSF50405">
    <property type="entry name" value="Actin-crosslinking proteins"/>
    <property type="match status" value="1"/>
</dbReference>
<dbReference type="CDD" id="cd23338">
    <property type="entry name" value="beta-trefoil_FSCN_FRG1"/>
    <property type="match status" value="1"/>
</dbReference>
<dbReference type="GeneID" id="113792790"/>
<evidence type="ECO:0000256" key="1">
    <source>
        <dbReference type="ARBA" id="ARBA00004604"/>
    </source>
</evidence>
<organism evidence="5 6">
    <name type="scientific">Dermatophagoides pteronyssinus</name>
    <name type="common">European house dust mite</name>
    <dbReference type="NCBI Taxonomy" id="6956"/>
    <lineage>
        <taxon>Eukaryota</taxon>
        <taxon>Metazoa</taxon>
        <taxon>Ecdysozoa</taxon>
        <taxon>Arthropoda</taxon>
        <taxon>Chelicerata</taxon>
        <taxon>Arachnida</taxon>
        <taxon>Acari</taxon>
        <taxon>Acariformes</taxon>
        <taxon>Sarcoptiformes</taxon>
        <taxon>Astigmata</taxon>
        <taxon>Psoroptidia</taxon>
        <taxon>Analgoidea</taxon>
        <taxon>Pyroglyphidae</taxon>
        <taxon>Dermatophagoidinae</taxon>
        <taxon>Dermatophagoides</taxon>
    </lineage>
</organism>
<dbReference type="GO" id="GO:0005730">
    <property type="term" value="C:nucleolus"/>
    <property type="evidence" value="ECO:0007669"/>
    <property type="project" value="UniProtKB-SubCell"/>
</dbReference>
<keyword evidence="5" id="KW-1185">Reference proteome</keyword>
<dbReference type="Gene3D" id="2.80.10.50">
    <property type="match status" value="1"/>
</dbReference>
<dbReference type="CTD" id="2483"/>
<dbReference type="GO" id="GO:0051015">
    <property type="term" value="F:actin filament binding"/>
    <property type="evidence" value="ECO:0007669"/>
    <property type="project" value="TreeGrafter"/>
</dbReference>
<evidence type="ECO:0000313" key="5">
    <source>
        <dbReference type="Proteomes" id="UP000515146"/>
    </source>
</evidence>
<comment type="subcellular location">
    <subcellularLocation>
        <location evidence="1">Nucleus</location>
        <location evidence="1">Nucleolus</location>
    </subcellularLocation>
</comment>
<sequence>MSEYSGVRLGKLKLKGVKKHKKKNKRAREDGDDDIQSNPSTSSAVDFDDAANHGDWFRVDRFEQITGSICIEFTPYQYARALDNGNLILGSPHTPGEGPDPEEIFIAVRVSPTQIAIKSGYNKYLAIDKHRKVVGHSDAISNREHFDPVFQDGKLALSASNGCFITIDETESELPYVVARSTKAGDNEFIKIRTNINPEMTRLEKLKQSIPNEEKGSLRDCEINYVKKFQSFQDKKLRLNDNSVQSLKEAKTKGRLHEELLDRRAKMKSDKFCK</sequence>
<dbReference type="AlphaFoldDB" id="A0A6P6XZA2"/>
<evidence type="ECO:0000256" key="4">
    <source>
        <dbReference type="SAM" id="MobiDB-lite"/>
    </source>
</evidence>
<dbReference type="Pfam" id="PF06229">
    <property type="entry name" value="FRG1"/>
    <property type="match status" value="1"/>
</dbReference>
<dbReference type="OrthoDB" id="5539371at2759"/>
<dbReference type="GO" id="GO:0055120">
    <property type="term" value="C:striated muscle dense body"/>
    <property type="evidence" value="ECO:0007669"/>
    <property type="project" value="TreeGrafter"/>
</dbReference>
<evidence type="ECO:0000313" key="6">
    <source>
        <dbReference type="RefSeq" id="XP_027198528.1"/>
    </source>
</evidence>
<dbReference type="GO" id="GO:0071013">
    <property type="term" value="C:catalytic step 2 spliceosome"/>
    <property type="evidence" value="ECO:0007669"/>
    <property type="project" value="TreeGrafter"/>
</dbReference>
<dbReference type="InterPro" id="IPR010414">
    <property type="entry name" value="FRG1"/>
</dbReference>
<comment type="similarity">
    <text evidence="2">Belongs to the FRG1 family.</text>
</comment>
<protein>
    <submittedName>
        <fullName evidence="6">Protein FRG1-like</fullName>
    </submittedName>
</protein>
<dbReference type="Proteomes" id="UP000515146">
    <property type="component" value="Unplaced"/>
</dbReference>
<dbReference type="KEGG" id="dpte:113792790"/>
<evidence type="ECO:0000256" key="2">
    <source>
        <dbReference type="ARBA" id="ARBA00010878"/>
    </source>
</evidence>
<proteinExistence type="inferred from homology"/>
<evidence type="ECO:0000256" key="3">
    <source>
        <dbReference type="ARBA" id="ARBA00023242"/>
    </source>
</evidence>
<feature type="region of interest" description="Disordered" evidence="4">
    <location>
        <begin position="15"/>
        <end position="47"/>
    </location>
</feature>
<feature type="compositionally biased region" description="Basic residues" evidence="4">
    <location>
        <begin position="15"/>
        <end position="26"/>
    </location>
</feature>
<dbReference type="InterPro" id="IPR008999">
    <property type="entry name" value="Actin-crosslinking"/>
</dbReference>
<accession>A0A6P6XZA2</accession>
<reference evidence="6" key="1">
    <citation type="submission" date="2025-08" db="UniProtKB">
        <authorList>
            <consortium name="RefSeq"/>
        </authorList>
    </citation>
    <scope>IDENTIFICATION</scope>
    <source>
        <strain evidence="6">Airmid</strain>
    </source>
</reference>
<dbReference type="PANTHER" id="PTHR12928">
    <property type="entry name" value="FRG1 PROTEIN"/>
    <property type="match status" value="1"/>
</dbReference>
<dbReference type="RefSeq" id="XP_027198528.1">
    <property type="nucleotide sequence ID" value="XM_027342727.1"/>
</dbReference>